<dbReference type="AlphaFoldDB" id="A0A1D9MLQ8"/>
<sequence>MLHISKYIIPEYCIKLYDNERHIIFNTLTASILALEKEVGDFIPPSLITSDTLGEFFVEENYDQKALVRYLLKRDLCNFARPKFLLFDIENVKAFEAELRLRWPSCTIYLKDDKERKLKHEGLIVKCFPQYETLIFGLVPRDDCGAVNRVILKPDKVTFSVLRFLQENGVSTAGVLEEKFINMAYVIDKKVPSDEEVERWCIANAKKINSTNRY</sequence>
<dbReference type="KEGG" id="avu:BK816_07290"/>
<protein>
    <submittedName>
        <fullName evidence="1">Uncharacterized protein</fullName>
    </submittedName>
</protein>
<evidence type="ECO:0000313" key="2">
    <source>
        <dbReference type="Proteomes" id="UP000176288"/>
    </source>
</evidence>
<proteinExistence type="predicted"/>
<dbReference type="Proteomes" id="UP000176288">
    <property type="component" value="Chromosome"/>
</dbReference>
<dbReference type="RefSeq" id="WP_071164583.1">
    <property type="nucleotide sequence ID" value="NZ_CP017812.1"/>
</dbReference>
<accession>A0A1D9MLQ8</accession>
<reference evidence="1 2" key="1">
    <citation type="submission" date="2016-10" db="EMBL/GenBank/DDBJ databases">
        <title>Actinomyces aegypiusis sp. nov., isolated from the Aegypius monachus in Qinghai Tibet Plateau China.</title>
        <authorList>
            <person name="Wang Y."/>
        </authorList>
    </citation>
    <scope>NUCLEOTIDE SEQUENCE [LARGE SCALE GENOMIC DNA]</scope>
    <source>
        <strain evidence="1 2">VUL4_3</strain>
    </source>
</reference>
<evidence type="ECO:0000313" key="1">
    <source>
        <dbReference type="EMBL" id="AOZ73119.1"/>
    </source>
</evidence>
<dbReference type="EMBL" id="CP017812">
    <property type="protein sequence ID" value="AOZ73119.1"/>
    <property type="molecule type" value="Genomic_DNA"/>
</dbReference>
<organism evidence="1 2">
    <name type="scientific">Boudabousia tangfeifanii</name>
    <dbReference type="NCBI Taxonomy" id="1912795"/>
    <lineage>
        <taxon>Bacteria</taxon>
        <taxon>Bacillati</taxon>
        <taxon>Actinomycetota</taxon>
        <taxon>Actinomycetes</taxon>
        <taxon>Actinomycetales</taxon>
        <taxon>Actinomycetaceae</taxon>
        <taxon>Boudabousia</taxon>
    </lineage>
</organism>
<dbReference type="STRING" id="1912795.BK816_07290"/>
<gene>
    <name evidence="1" type="ORF">BK816_07290</name>
</gene>
<keyword evidence="2" id="KW-1185">Reference proteome</keyword>
<name>A0A1D9MLQ8_9ACTO</name>